<dbReference type="RefSeq" id="WP_375734891.1">
    <property type="nucleotide sequence ID" value="NZ_JBCGDC010000046.1"/>
</dbReference>
<reference evidence="1 2" key="1">
    <citation type="submission" date="2024-04" db="EMBL/GenBank/DDBJ databases">
        <title>Polymorphospora sp. isolated from Baiyangdian Lake in Xiong'an New Area.</title>
        <authorList>
            <person name="Zhang X."/>
            <person name="Liu J."/>
        </authorList>
    </citation>
    <scope>NUCLEOTIDE SEQUENCE [LARGE SCALE GENOMIC DNA]</scope>
    <source>
        <strain evidence="1 2">2-325</strain>
    </source>
</reference>
<gene>
    <name evidence="1" type="ORF">AAFH96_17510</name>
</gene>
<comment type="caution">
    <text evidence="1">The sequence shown here is derived from an EMBL/GenBank/DDBJ whole genome shotgun (WGS) entry which is preliminary data.</text>
</comment>
<dbReference type="InterPro" id="IPR025459">
    <property type="entry name" value="DUF4279"/>
</dbReference>
<dbReference type="Proteomes" id="UP001582793">
    <property type="component" value="Unassembled WGS sequence"/>
</dbReference>
<accession>A0ABV5CS95</accession>
<name>A0ABV5CS95_9ACTN</name>
<evidence type="ECO:0000313" key="2">
    <source>
        <dbReference type="Proteomes" id="UP001582793"/>
    </source>
</evidence>
<sequence>METYEEAEALWGGPTLTLKITKSDLDPEAVTRRLRLTPTASAGPGFDPYAPLSGSDGRWFFDSDTSGRASQFTTAAGDLLVRLTAASAAIRDLVDEGYSVQLIVRGYSGPRSTALVAPEVLRRIADLGLPLVVVPSTNER</sequence>
<evidence type="ECO:0000313" key="1">
    <source>
        <dbReference type="EMBL" id="MFB6394889.1"/>
    </source>
</evidence>
<keyword evidence="2" id="KW-1185">Reference proteome</keyword>
<dbReference type="Pfam" id="PF14106">
    <property type="entry name" value="DUF4279"/>
    <property type="match status" value="1"/>
</dbReference>
<protein>
    <submittedName>
        <fullName evidence="1">DUF4279 domain-containing protein</fullName>
    </submittedName>
</protein>
<proteinExistence type="predicted"/>
<organism evidence="1 2">
    <name type="scientific">Polymorphospora lycopeni</name>
    <dbReference type="NCBI Taxonomy" id="3140240"/>
    <lineage>
        <taxon>Bacteria</taxon>
        <taxon>Bacillati</taxon>
        <taxon>Actinomycetota</taxon>
        <taxon>Actinomycetes</taxon>
        <taxon>Micromonosporales</taxon>
        <taxon>Micromonosporaceae</taxon>
        <taxon>Polymorphospora</taxon>
    </lineage>
</organism>
<dbReference type="EMBL" id="JBCGDC010000046">
    <property type="protein sequence ID" value="MFB6394889.1"/>
    <property type="molecule type" value="Genomic_DNA"/>
</dbReference>